<evidence type="ECO:0000313" key="19">
    <source>
        <dbReference type="Proteomes" id="UP000077755"/>
    </source>
</evidence>
<sequence length="859" mass="97306">MSGKIGDAISDQDAKTIKIKGRVVVMKKNVLAFNDFNSSFVDTFDELVGTRVCFQLIGSQHPDPSGSKGKLGSPAYLEDWIATITVINPGESAFDITFDWDEAHGVPGAFVIKNFYDSEFYLKTLTLLDVPGNGDIQFICNSWVYPVDKYTMDRVFFSNNTYLPSETPGPLIGYREEELANLRGSGTGMRLEWDRVYDYDFYNDLGDPDRNIKTARPVLGGSTEFPYPRRGRTGRPPTQTDPATESRLPRFVLDIYVPRDESFGHLKESDFLYFGLRALVQFLLPAFEAIFDSTPNEFDTFDDVLKLYEGGFKLPEGPLLDNIRKNIPPELLNELIRIDAQGFAKFPMPAVIKEDLTAWRTDEEFAREMLAGMNPVSIALLREYPPKSKLNVEVYGNQDSSITKFHIHNQLDGLTVDEAMETNRLFILDHHDALMPYLSRINASTKTIYATRTLLFLQNDGTLKPLVIELSLPHPEGDEYGAINKVYTPAAEGTVEGSIWQLAKAYVAVNDQGVHQLVSHWLNTHASIEPFIIATNRHLSVLHPVHRLLHPHFRDTMNLNASGRQILANAGGIIELTMFPGKYSMEMSSAVYKSWVFPEQALPADLIKRGMAIEDCNSPHGLRLLIEDYPYANDGLDIWSAIKTWVTEYCNLYYKTDDMVQNDNELQRWWTEVREVGHGDKKNEGWWPKMQTCQELIDSCTIIIWVASALHAAINFGQYEYAGYIPNRPTLSRRPMPEPDTPEYEELKTDPDGVFLKTITPQLTTLLDMATIEILATHPTDEVYLGQRDNPDWTKDTEALEAFERFNKKLEDVAKNIDDRNKDGKNKNRNGLVKIPYTLLYPTSEPGRTGKGIPNSISM</sequence>
<dbReference type="CDD" id="cd01751">
    <property type="entry name" value="PLAT_LH2"/>
    <property type="match status" value="1"/>
</dbReference>
<dbReference type="PRINTS" id="PR00468">
    <property type="entry name" value="PLTLPOXGNASE"/>
</dbReference>
<dbReference type="GO" id="GO:0034440">
    <property type="term" value="P:lipid oxidation"/>
    <property type="evidence" value="ECO:0007669"/>
    <property type="project" value="InterPro"/>
</dbReference>
<dbReference type="InterPro" id="IPR020833">
    <property type="entry name" value="LipOase_Fe_BS"/>
</dbReference>
<evidence type="ECO:0000256" key="13">
    <source>
        <dbReference type="RuleBase" id="RU003974"/>
    </source>
</evidence>
<dbReference type="AlphaFoldDB" id="A0AAF0WB35"/>
<dbReference type="PANTHER" id="PTHR11771">
    <property type="entry name" value="LIPOXYGENASE"/>
    <property type="match status" value="1"/>
</dbReference>
<evidence type="ECO:0000256" key="3">
    <source>
        <dbReference type="ARBA" id="ARBA00022516"/>
    </source>
</evidence>
<keyword evidence="9 13" id="KW-0408">Iron</keyword>
<protein>
    <recommendedName>
        <fullName evidence="14">Lipoxygenase</fullName>
        <ecNumber evidence="14">1.13.11.-</ecNumber>
    </recommendedName>
</protein>
<dbReference type="PRINTS" id="PR00087">
    <property type="entry name" value="LIPOXYGENASE"/>
</dbReference>
<keyword evidence="5 14" id="KW-0925">Oxylipin biosynthesis</keyword>
<keyword evidence="3 14" id="KW-0444">Lipid biosynthesis</keyword>
<dbReference type="Gene3D" id="1.20.245.10">
    <property type="entry name" value="Lipoxygenase-1, Domain 5"/>
    <property type="match status" value="1"/>
</dbReference>
<dbReference type="SUPFAM" id="SSF49723">
    <property type="entry name" value="Lipase/lipooxygenase domain (PLAT/LH2 domain)"/>
    <property type="match status" value="1"/>
</dbReference>
<dbReference type="SMART" id="SM00308">
    <property type="entry name" value="LH2"/>
    <property type="match status" value="1"/>
</dbReference>
<keyword evidence="6" id="KW-0276">Fatty acid metabolism</keyword>
<dbReference type="Gene3D" id="2.60.60.20">
    <property type="entry name" value="PLAT/LH2 domain"/>
    <property type="match status" value="1"/>
</dbReference>
<dbReference type="InterPro" id="IPR036226">
    <property type="entry name" value="LipOase_C_sf"/>
</dbReference>
<proteinExistence type="inferred from homology"/>
<reference evidence="18" key="2">
    <citation type="submission" date="2022-03" db="EMBL/GenBank/DDBJ databases">
        <title>Draft title - Genomic analysis of global carrot germplasm unveils the trajectory of domestication and the origin of high carotenoid orange carrot.</title>
        <authorList>
            <person name="Iorizzo M."/>
            <person name="Ellison S."/>
            <person name="Senalik D."/>
            <person name="Macko-Podgorni A."/>
            <person name="Grzebelus D."/>
            <person name="Bostan H."/>
            <person name="Rolling W."/>
            <person name="Curaba J."/>
            <person name="Simon P."/>
        </authorList>
    </citation>
    <scope>NUCLEOTIDE SEQUENCE</scope>
    <source>
        <tissue evidence="18">Leaf</tissue>
    </source>
</reference>
<evidence type="ECO:0000259" key="17">
    <source>
        <dbReference type="PROSITE" id="PS51393"/>
    </source>
</evidence>
<dbReference type="PROSITE" id="PS00081">
    <property type="entry name" value="LIPOXYGENASE_2"/>
    <property type="match status" value="1"/>
</dbReference>
<dbReference type="Proteomes" id="UP000077755">
    <property type="component" value="Chromosome 2"/>
</dbReference>
<evidence type="ECO:0000256" key="9">
    <source>
        <dbReference type="ARBA" id="ARBA00023004"/>
    </source>
</evidence>
<dbReference type="InterPro" id="IPR001024">
    <property type="entry name" value="PLAT/LH2_dom"/>
</dbReference>
<evidence type="ECO:0000256" key="12">
    <source>
        <dbReference type="PROSITE-ProRule" id="PRU00152"/>
    </source>
</evidence>
<dbReference type="Pfam" id="PF00305">
    <property type="entry name" value="Lipoxygenase"/>
    <property type="match status" value="1"/>
</dbReference>
<evidence type="ECO:0000256" key="4">
    <source>
        <dbReference type="ARBA" id="ARBA00022723"/>
    </source>
</evidence>
<comment type="function">
    <text evidence="14">Plant lipoxygenase may be involved in a number of diverse aspects of plant physiology including growth and development, pest resistance, and senescence or responses to wounding.</text>
</comment>
<evidence type="ECO:0000256" key="11">
    <source>
        <dbReference type="ARBA" id="ARBA00023160"/>
    </source>
</evidence>
<feature type="region of interest" description="Disordered" evidence="15">
    <location>
        <begin position="223"/>
        <end position="244"/>
    </location>
</feature>
<dbReference type="EC" id="1.13.11.-" evidence="14"/>
<comment type="caution">
    <text evidence="12">Lacks conserved residue(s) required for the propagation of feature annotation.</text>
</comment>
<dbReference type="GO" id="GO:0016702">
    <property type="term" value="F:oxidoreductase activity, acting on single donors with incorporation of molecular oxygen, incorporation of two atoms of oxygen"/>
    <property type="evidence" value="ECO:0007669"/>
    <property type="project" value="InterPro"/>
</dbReference>
<evidence type="ECO:0000256" key="7">
    <source>
        <dbReference type="ARBA" id="ARBA00022964"/>
    </source>
</evidence>
<name>A0AAF0WB35_DAUCS</name>
<dbReference type="SUPFAM" id="SSF48484">
    <property type="entry name" value="Lipoxigenase"/>
    <property type="match status" value="1"/>
</dbReference>
<keyword evidence="11 14" id="KW-0275">Fatty acid biosynthesis</keyword>
<dbReference type="GO" id="GO:0031408">
    <property type="term" value="P:oxylipin biosynthetic process"/>
    <property type="evidence" value="ECO:0007669"/>
    <property type="project" value="UniProtKB-UniRule"/>
</dbReference>
<dbReference type="FunFam" id="4.10.372.10:FF:000001">
    <property type="entry name" value="Lipoxygenase"/>
    <property type="match status" value="1"/>
</dbReference>
<dbReference type="EMBL" id="CP093344">
    <property type="protein sequence ID" value="WOG86166.1"/>
    <property type="molecule type" value="Genomic_DNA"/>
</dbReference>
<evidence type="ECO:0000256" key="2">
    <source>
        <dbReference type="ARBA" id="ARBA00009419"/>
    </source>
</evidence>
<comment type="pathway">
    <text evidence="14">Lipid metabolism; oxylipin biosynthesis.</text>
</comment>
<dbReference type="Gene3D" id="4.10.372.10">
    <property type="entry name" value="Lipoxygenase-1, Domain 3"/>
    <property type="match status" value="1"/>
</dbReference>
<evidence type="ECO:0000256" key="8">
    <source>
        <dbReference type="ARBA" id="ARBA00023002"/>
    </source>
</evidence>
<dbReference type="InterPro" id="IPR036392">
    <property type="entry name" value="PLAT/LH2_dom_sf"/>
</dbReference>
<feature type="domain" description="PLAT" evidence="16">
    <location>
        <begin position="19"/>
        <end position="158"/>
    </location>
</feature>
<gene>
    <name evidence="18" type="ORF">DCAR_0205367</name>
</gene>
<dbReference type="Pfam" id="PF01477">
    <property type="entry name" value="PLAT"/>
    <property type="match status" value="1"/>
</dbReference>
<dbReference type="GO" id="GO:0006633">
    <property type="term" value="P:fatty acid biosynthetic process"/>
    <property type="evidence" value="ECO:0007669"/>
    <property type="project" value="UniProtKB-KW"/>
</dbReference>
<evidence type="ECO:0000256" key="10">
    <source>
        <dbReference type="ARBA" id="ARBA00023098"/>
    </source>
</evidence>
<dbReference type="PROSITE" id="PS51393">
    <property type="entry name" value="LIPOXYGENASE_3"/>
    <property type="match status" value="1"/>
</dbReference>
<keyword evidence="19" id="KW-1185">Reference proteome</keyword>
<dbReference type="InterPro" id="IPR027433">
    <property type="entry name" value="Lipoxygenase_dom_3"/>
</dbReference>
<dbReference type="InterPro" id="IPR020834">
    <property type="entry name" value="LipOase_CS"/>
</dbReference>
<evidence type="ECO:0000256" key="1">
    <source>
        <dbReference type="ARBA" id="ARBA00001962"/>
    </source>
</evidence>
<dbReference type="Gene3D" id="4.10.375.10">
    <property type="entry name" value="Lipoxygenase-1, Domain 2"/>
    <property type="match status" value="1"/>
</dbReference>
<reference evidence="18" key="1">
    <citation type="journal article" date="2016" name="Nat. Genet.">
        <title>A high-quality carrot genome assembly provides new insights into carotenoid accumulation and asterid genome evolution.</title>
        <authorList>
            <person name="Iorizzo M."/>
            <person name="Ellison S."/>
            <person name="Senalik D."/>
            <person name="Zeng P."/>
            <person name="Satapoomin P."/>
            <person name="Huang J."/>
            <person name="Bowman M."/>
            <person name="Iovene M."/>
            <person name="Sanseverino W."/>
            <person name="Cavagnaro P."/>
            <person name="Yildiz M."/>
            <person name="Macko-Podgorni A."/>
            <person name="Moranska E."/>
            <person name="Grzebelus E."/>
            <person name="Grzebelus D."/>
            <person name="Ashrafi H."/>
            <person name="Zheng Z."/>
            <person name="Cheng S."/>
            <person name="Spooner D."/>
            <person name="Van Deynze A."/>
            <person name="Simon P."/>
        </authorList>
    </citation>
    <scope>NUCLEOTIDE SEQUENCE</scope>
    <source>
        <tissue evidence="18">Leaf</tissue>
    </source>
</reference>
<keyword evidence="7 13" id="KW-0223">Dioxygenase</keyword>
<keyword evidence="10" id="KW-0443">Lipid metabolism</keyword>
<evidence type="ECO:0000313" key="18">
    <source>
        <dbReference type="EMBL" id="WOG86166.1"/>
    </source>
</evidence>
<evidence type="ECO:0000259" key="16">
    <source>
        <dbReference type="PROSITE" id="PS50095"/>
    </source>
</evidence>
<organism evidence="18 19">
    <name type="scientific">Daucus carota subsp. sativus</name>
    <name type="common">Carrot</name>
    <dbReference type="NCBI Taxonomy" id="79200"/>
    <lineage>
        <taxon>Eukaryota</taxon>
        <taxon>Viridiplantae</taxon>
        <taxon>Streptophyta</taxon>
        <taxon>Embryophyta</taxon>
        <taxon>Tracheophyta</taxon>
        <taxon>Spermatophyta</taxon>
        <taxon>Magnoliopsida</taxon>
        <taxon>eudicotyledons</taxon>
        <taxon>Gunneridae</taxon>
        <taxon>Pentapetalae</taxon>
        <taxon>asterids</taxon>
        <taxon>campanulids</taxon>
        <taxon>Apiales</taxon>
        <taxon>Apiaceae</taxon>
        <taxon>Apioideae</taxon>
        <taxon>Scandiceae</taxon>
        <taxon>Daucinae</taxon>
        <taxon>Daucus</taxon>
        <taxon>Daucus sect. Daucus</taxon>
    </lineage>
</organism>
<dbReference type="FunFam" id="3.10.450.60:FF:000002">
    <property type="entry name" value="Lipoxygenase"/>
    <property type="match status" value="1"/>
</dbReference>
<evidence type="ECO:0000256" key="5">
    <source>
        <dbReference type="ARBA" id="ARBA00022767"/>
    </source>
</evidence>
<evidence type="ECO:0000256" key="15">
    <source>
        <dbReference type="SAM" id="MobiDB-lite"/>
    </source>
</evidence>
<dbReference type="FunFam" id="1.20.245.10:FF:000002">
    <property type="entry name" value="Lipoxygenase"/>
    <property type="match status" value="1"/>
</dbReference>
<feature type="domain" description="Lipoxygenase" evidence="17">
    <location>
        <begin position="161"/>
        <end position="859"/>
    </location>
</feature>
<comment type="cofactor">
    <cofactor evidence="1 13">
        <name>Fe cation</name>
        <dbReference type="ChEBI" id="CHEBI:24875"/>
    </cofactor>
</comment>
<accession>A0AAF0WB35</accession>
<dbReference type="GO" id="GO:0046872">
    <property type="term" value="F:metal ion binding"/>
    <property type="evidence" value="ECO:0007669"/>
    <property type="project" value="UniProtKB-UniRule"/>
</dbReference>
<dbReference type="PROSITE" id="PS00711">
    <property type="entry name" value="LIPOXYGENASE_1"/>
    <property type="match status" value="1"/>
</dbReference>
<dbReference type="PROSITE" id="PS50095">
    <property type="entry name" value="PLAT"/>
    <property type="match status" value="1"/>
</dbReference>
<keyword evidence="8 13" id="KW-0560">Oxidoreductase</keyword>
<comment type="similarity">
    <text evidence="2 13">Belongs to the lipoxygenase family.</text>
</comment>
<dbReference type="InterPro" id="IPR000907">
    <property type="entry name" value="LipOase"/>
</dbReference>
<evidence type="ECO:0000256" key="14">
    <source>
        <dbReference type="RuleBase" id="RU003975"/>
    </source>
</evidence>
<dbReference type="InterPro" id="IPR013819">
    <property type="entry name" value="LipOase_C"/>
</dbReference>
<evidence type="ECO:0000256" key="6">
    <source>
        <dbReference type="ARBA" id="ARBA00022832"/>
    </source>
</evidence>
<dbReference type="FunFam" id="4.10.375.10:FF:000001">
    <property type="entry name" value="Lipoxygenase"/>
    <property type="match status" value="1"/>
</dbReference>
<dbReference type="Gene3D" id="3.10.450.60">
    <property type="match status" value="1"/>
</dbReference>
<dbReference type="InterPro" id="IPR001246">
    <property type="entry name" value="LipOase_plant"/>
</dbReference>
<keyword evidence="4 13" id="KW-0479">Metal-binding</keyword>
<dbReference type="InterPro" id="IPR042057">
    <property type="entry name" value="Lipoxy_PLAT/LH2"/>
</dbReference>